<feature type="domain" description="DUF5672" evidence="3">
    <location>
        <begin position="206"/>
        <end position="335"/>
    </location>
</feature>
<evidence type="ECO:0000259" key="3">
    <source>
        <dbReference type="Pfam" id="PF18922"/>
    </source>
</evidence>
<organism evidence="4">
    <name type="scientific">Rhizochromulina marina</name>
    <dbReference type="NCBI Taxonomy" id="1034831"/>
    <lineage>
        <taxon>Eukaryota</taxon>
        <taxon>Sar</taxon>
        <taxon>Stramenopiles</taxon>
        <taxon>Ochrophyta</taxon>
        <taxon>Dictyochophyceae</taxon>
        <taxon>Rhizochromulinales</taxon>
        <taxon>Rhizochromulina</taxon>
    </lineage>
</organism>
<proteinExistence type="predicted"/>
<feature type="chain" id="PRO_5031359512" description="DUF5672 domain-containing protein" evidence="2">
    <location>
        <begin position="28"/>
        <end position="392"/>
    </location>
</feature>
<dbReference type="Pfam" id="PF18922">
    <property type="entry name" value="DUF5672"/>
    <property type="match status" value="1"/>
</dbReference>
<evidence type="ECO:0000313" key="4">
    <source>
        <dbReference type="EMBL" id="CAD9659778.1"/>
    </source>
</evidence>
<feature type="signal peptide" evidence="2">
    <location>
        <begin position="1"/>
        <end position="27"/>
    </location>
</feature>
<keyword evidence="2" id="KW-0732">Signal</keyword>
<dbReference type="InterPro" id="IPR043729">
    <property type="entry name" value="DUF5672"/>
</dbReference>
<feature type="compositionally biased region" description="Polar residues" evidence="1">
    <location>
        <begin position="381"/>
        <end position="392"/>
    </location>
</feature>
<protein>
    <recommendedName>
        <fullName evidence="3">DUF5672 domain-containing protein</fullName>
    </recommendedName>
</protein>
<dbReference type="AlphaFoldDB" id="A0A7S2R434"/>
<reference evidence="4" key="1">
    <citation type="submission" date="2021-01" db="EMBL/GenBank/DDBJ databases">
        <authorList>
            <person name="Corre E."/>
            <person name="Pelletier E."/>
            <person name="Niang G."/>
            <person name="Scheremetjew M."/>
            <person name="Finn R."/>
            <person name="Kale V."/>
            <person name="Holt S."/>
            <person name="Cochrane G."/>
            <person name="Meng A."/>
            <person name="Brown T."/>
            <person name="Cohen L."/>
        </authorList>
    </citation>
    <scope>NUCLEOTIDE SEQUENCE</scope>
    <source>
        <strain evidence="4">CCMP1243</strain>
    </source>
</reference>
<name>A0A7S2R434_9STRA</name>
<dbReference type="EMBL" id="HBHJ01000182">
    <property type="protein sequence ID" value="CAD9659778.1"/>
    <property type="molecule type" value="Transcribed_RNA"/>
</dbReference>
<evidence type="ECO:0000256" key="2">
    <source>
        <dbReference type="SAM" id="SignalP"/>
    </source>
</evidence>
<accession>A0A7S2R434</accession>
<gene>
    <name evidence="4" type="ORF">RMAR1173_LOCUS137</name>
</gene>
<evidence type="ECO:0000256" key="1">
    <source>
        <dbReference type="SAM" id="MobiDB-lite"/>
    </source>
</evidence>
<feature type="region of interest" description="Disordered" evidence="1">
    <location>
        <begin position="362"/>
        <end position="392"/>
    </location>
</feature>
<sequence length="392" mass="43006">MRYDQRGSARRRVGWLLPCSLLSFTLGLLSDRAWLAMHSPPPVSSSTTGAVPRAPYFRSASLEPAPGSAVVPRNRAAAVAALPQAYEGVALLVLTQAPRSWSNLVLLLHNVLANTPTHWPLQLVLPPHLLPQLLQQPGLRRLLCPGALVEPNPKAEKRSSAETAQFVDLSQERLPSNTGNCNTTGSRLLVSLIPKSSLSLPPDRRGLLLSSWLWRSVAAEAVLVLDTPVALCGNSPKRVTDFVGHYDWVGAAWKWAKPGSVHEFGGNGALSLRNRTALLRVLSLHSPPAKGNEDMWFVARLHALSLQDPTIRLAPRSISESWAVEEIFHASPFGVYHLMRSMDDTLRGRVLDFCPEARRLFPARHEPTNTRPSSKSKNKQRGSNQNQPGVVL</sequence>